<evidence type="ECO:0000256" key="8">
    <source>
        <dbReference type="ARBA" id="ARBA00023212"/>
    </source>
</evidence>
<dbReference type="EMBL" id="LGRX02003396">
    <property type="protein sequence ID" value="KAK3282283.1"/>
    <property type="molecule type" value="Genomic_DNA"/>
</dbReference>
<comment type="caution">
    <text evidence="11">The sequence shown here is derived from an EMBL/GenBank/DDBJ whole genome shotgun (WGS) entry which is preliminary data.</text>
</comment>
<dbReference type="InterPro" id="IPR006606">
    <property type="entry name" value="BBL5"/>
</dbReference>
<evidence type="ECO:0000256" key="5">
    <source>
        <dbReference type="ARBA" id="ARBA00022490"/>
    </source>
</evidence>
<feature type="domain" description="BBSome complex member BBS5 PH" evidence="10">
    <location>
        <begin position="42"/>
        <end position="96"/>
    </location>
</feature>
<name>A0AAE0GQD4_9CHLO</name>
<dbReference type="InterPro" id="IPR014003">
    <property type="entry name" value="BBS5_PH"/>
</dbReference>
<dbReference type="PIRSF" id="PIRSF010072">
    <property type="entry name" value="DUF1448"/>
    <property type="match status" value="1"/>
</dbReference>
<dbReference type="GO" id="GO:0036064">
    <property type="term" value="C:ciliary basal body"/>
    <property type="evidence" value="ECO:0007669"/>
    <property type="project" value="TreeGrafter"/>
</dbReference>
<dbReference type="SMART" id="SM00683">
    <property type="entry name" value="DM16"/>
    <property type="match status" value="2"/>
</dbReference>
<protein>
    <submittedName>
        <fullName evidence="11">Bardet-Biedl syndrome 5 protein</fullName>
    </submittedName>
</protein>
<evidence type="ECO:0000256" key="7">
    <source>
        <dbReference type="ARBA" id="ARBA00023136"/>
    </source>
</evidence>
<keyword evidence="6" id="KW-0969">Cilium</keyword>
<evidence type="ECO:0000256" key="1">
    <source>
        <dbReference type="ARBA" id="ARBA00004309"/>
    </source>
</evidence>
<dbReference type="InterPro" id="IPR030804">
    <property type="entry name" value="BBS5/fem-3"/>
</dbReference>
<keyword evidence="9" id="KW-0966">Cell projection</keyword>
<reference evidence="11 12" key="1">
    <citation type="journal article" date="2015" name="Genome Biol. Evol.">
        <title>Comparative Genomics of a Bacterivorous Green Alga Reveals Evolutionary Causalities and Consequences of Phago-Mixotrophic Mode of Nutrition.</title>
        <authorList>
            <person name="Burns J.A."/>
            <person name="Paasch A."/>
            <person name="Narechania A."/>
            <person name="Kim E."/>
        </authorList>
    </citation>
    <scope>NUCLEOTIDE SEQUENCE [LARGE SCALE GENOMIC DNA]</scope>
    <source>
        <strain evidence="11 12">PLY_AMNH</strain>
    </source>
</reference>
<dbReference type="Pfam" id="PF07289">
    <property type="entry name" value="BBL5"/>
    <property type="match status" value="1"/>
</dbReference>
<evidence type="ECO:0000256" key="2">
    <source>
        <dbReference type="ARBA" id="ARBA00004607"/>
    </source>
</evidence>
<keyword evidence="12" id="KW-1185">Reference proteome</keyword>
<dbReference type="PANTHER" id="PTHR21351">
    <property type="entry name" value="BARDET-BIEDL SYNDROME PROTEIN 5"/>
    <property type="match status" value="1"/>
</dbReference>
<comment type="similarity">
    <text evidence="3">Belongs to the BBS5 family.</text>
</comment>
<accession>A0AAE0GQD4</accession>
<evidence type="ECO:0000259" key="10">
    <source>
        <dbReference type="SMART" id="SM00683"/>
    </source>
</evidence>
<keyword evidence="5" id="KW-0963">Cytoplasm</keyword>
<gene>
    <name evidence="11" type="ORF">CYMTET_9974</name>
</gene>
<dbReference type="Proteomes" id="UP001190700">
    <property type="component" value="Unassembled WGS sequence"/>
</dbReference>
<dbReference type="GO" id="GO:0060271">
    <property type="term" value="P:cilium assembly"/>
    <property type="evidence" value="ECO:0007669"/>
    <property type="project" value="TreeGrafter"/>
</dbReference>
<proteinExistence type="inferred from homology"/>
<organism evidence="11 12">
    <name type="scientific">Cymbomonas tetramitiformis</name>
    <dbReference type="NCBI Taxonomy" id="36881"/>
    <lineage>
        <taxon>Eukaryota</taxon>
        <taxon>Viridiplantae</taxon>
        <taxon>Chlorophyta</taxon>
        <taxon>Pyramimonadophyceae</taxon>
        <taxon>Pyramimonadales</taxon>
        <taxon>Pyramimonadaceae</taxon>
        <taxon>Cymbomonas</taxon>
    </lineage>
</organism>
<dbReference type="GO" id="GO:0032266">
    <property type="term" value="F:phosphatidylinositol-3-phosphate binding"/>
    <property type="evidence" value="ECO:0007669"/>
    <property type="project" value="TreeGrafter"/>
</dbReference>
<evidence type="ECO:0000313" key="12">
    <source>
        <dbReference type="Proteomes" id="UP001190700"/>
    </source>
</evidence>
<dbReference type="GO" id="GO:0060170">
    <property type="term" value="C:ciliary membrane"/>
    <property type="evidence" value="ECO:0007669"/>
    <property type="project" value="UniProtKB-SubCell"/>
</dbReference>
<evidence type="ECO:0000256" key="9">
    <source>
        <dbReference type="ARBA" id="ARBA00023273"/>
    </source>
</evidence>
<evidence type="ECO:0000256" key="6">
    <source>
        <dbReference type="ARBA" id="ARBA00023069"/>
    </source>
</evidence>
<evidence type="ECO:0000256" key="4">
    <source>
        <dbReference type="ARBA" id="ARBA00022475"/>
    </source>
</evidence>
<keyword evidence="8" id="KW-0206">Cytoskeleton</keyword>
<keyword evidence="4" id="KW-1003">Cell membrane</keyword>
<dbReference type="GO" id="GO:0034464">
    <property type="term" value="C:BBSome"/>
    <property type="evidence" value="ECO:0007669"/>
    <property type="project" value="InterPro"/>
</dbReference>
<feature type="domain" description="BBSome complex member BBS5 PH" evidence="10">
    <location>
        <begin position="172"/>
        <end position="226"/>
    </location>
</feature>
<dbReference type="AlphaFoldDB" id="A0AAE0GQD4"/>
<dbReference type="SUPFAM" id="SSF50729">
    <property type="entry name" value="PH domain-like"/>
    <property type="match status" value="1"/>
</dbReference>
<comment type="subcellular location">
    <subcellularLocation>
        <location evidence="1">Cell projection</location>
        <location evidence="1">Cilium membrane</location>
    </subcellularLocation>
    <subcellularLocation>
        <location evidence="2">Cytoplasm</location>
        <location evidence="2">Cytoskeleton</location>
        <location evidence="2">Microtubule organizing center</location>
        <location evidence="2">Centrosome</location>
        <location evidence="2">Centriolar satellite</location>
    </subcellularLocation>
</comment>
<keyword evidence="7" id="KW-0472">Membrane</keyword>
<evidence type="ECO:0000313" key="11">
    <source>
        <dbReference type="EMBL" id="KAK3282283.1"/>
    </source>
</evidence>
<dbReference type="PANTHER" id="PTHR21351:SF0">
    <property type="entry name" value="BARDET-BIEDL SYNDROME 5 PROTEIN"/>
    <property type="match status" value="1"/>
</dbReference>
<evidence type="ECO:0000256" key="3">
    <source>
        <dbReference type="ARBA" id="ARBA00005822"/>
    </source>
</evidence>
<sequence>MMDDSRAPTNSSSSNSAASNIWQDREIRFDIPLAHLDLRRGEFQIDSMDSVEDTKGNNGERGELIITNLRLIWWSHKNRRTNLSVGYNAIISINIRSASSRLRGSTQALYVLTKFNGSRFEFIFTNLVRNSPRLFTTIQAVFRAYDTTKLYRDLKLRGAIIQDKELKLLPHEQTYNKVNGVWNLSSDQGNLGTFFITNVRLVWHANLAENFNVSIPYLQMKSIRIRDSKFGPALVIETTPRSGGYILGFRVDPQERMRDIYKEIHSLWQVFSVNPIFGVDYTMEDRPQPLSSVTVQRTTDDVEVLDQEEDNSDVFAAYYADGTKNTDREAVFHPDLGLAIENLREGISLEQLWSVL</sequence>